<dbReference type="GO" id="GO:0005524">
    <property type="term" value="F:ATP binding"/>
    <property type="evidence" value="ECO:0007669"/>
    <property type="project" value="UniProtKB-KW"/>
</dbReference>
<dbReference type="PANTHER" id="PTHR48103">
    <property type="entry name" value="MIDASIN-RELATED"/>
    <property type="match status" value="1"/>
</dbReference>
<protein>
    <submittedName>
        <fullName evidence="4">Uncharacterized protein</fullName>
    </submittedName>
</protein>
<evidence type="ECO:0000313" key="5">
    <source>
        <dbReference type="Proteomes" id="UP000663887"/>
    </source>
</evidence>
<feature type="transmembrane region" description="Helical" evidence="3">
    <location>
        <begin position="52"/>
        <end position="72"/>
    </location>
</feature>
<dbReference type="GO" id="GO:0030687">
    <property type="term" value="C:preribosome, large subunit precursor"/>
    <property type="evidence" value="ECO:0007669"/>
    <property type="project" value="TreeGrafter"/>
</dbReference>
<gene>
    <name evidence="4" type="ORF">XDN619_LOCUS18695</name>
</gene>
<dbReference type="AlphaFoldDB" id="A0A816TY78"/>
<evidence type="ECO:0000256" key="1">
    <source>
        <dbReference type="ARBA" id="ARBA00022741"/>
    </source>
</evidence>
<evidence type="ECO:0000313" key="4">
    <source>
        <dbReference type="EMBL" id="CAF2101010.1"/>
    </source>
</evidence>
<accession>A0A816TY78</accession>
<comment type="caution">
    <text evidence="4">The sequence shown here is derived from an EMBL/GenBank/DDBJ whole genome shotgun (WGS) entry which is preliminary data.</text>
</comment>
<evidence type="ECO:0000256" key="2">
    <source>
        <dbReference type="ARBA" id="ARBA00022840"/>
    </source>
</evidence>
<proteinExistence type="predicted"/>
<dbReference type="Proteomes" id="UP000663887">
    <property type="component" value="Unassembled WGS sequence"/>
</dbReference>
<keyword evidence="3" id="KW-0812">Transmembrane</keyword>
<keyword evidence="1" id="KW-0547">Nucleotide-binding</keyword>
<name>A0A816TY78_9BILA</name>
<keyword evidence="3" id="KW-1133">Transmembrane helix</keyword>
<dbReference type="EMBL" id="CAJNRG010008048">
    <property type="protein sequence ID" value="CAF2101010.1"/>
    <property type="molecule type" value="Genomic_DNA"/>
</dbReference>
<sequence length="322" mass="38475">MPYYIVKSEFKSDLQFGEDIKTIDMKDNSVILIEIIIIDINSKLKILMINTYLCLFRYFILLIEYLVVYIHINHDRSKDFNQLLHSYLETVHYLWSEEERQVEEEKRLSSSIYRHETSELESEQDDYEYQRLFPSFDSDFIDFLASNEKIENEETKSIEEKPSKLSVLPYYLIFELFSSIIYNEKIALNNLVVPFFNSLYEFGEDDRLITHMIRLSIKSKETLSKYITNLNKPFDIYQDSKSSMIIESYPLVISIEKRTNQLLETHENHPTLLEILLVIQRLKSFSVESSLIKFLYGFDILFHKLTYWQETYASKKSSNDIY</sequence>
<organism evidence="4 5">
    <name type="scientific">Rotaria magnacalcarata</name>
    <dbReference type="NCBI Taxonomy" id="392030"/>
    <lineage>
        <taxon>Eukaryota</taxon>
        <taxon>Metazoa</taxon>
        <taxon>Spiralia</taxon>
        <taxon>Gnathifera</taxon>
        <taxon>Rotifera</taxon>
        <taxon>Eurotatoria</taxon>
        <taxon>Bdelloidea</taxon>
        <taxon>Philodinida</taxon>
        <taxon>Philodinidae</taxon>
        <taxon>Rotaria</taxon>
    </lineage>
</organism>
<dbReference type="GO" id="GO:0000027">
    <property type="term" value="P:ribosomal large subunit assembly"/>
    <property type="evidence" value="ECO:0007669"/>
    <property type="project" value="TreeGrafter"/>
</dbReference>
<dbReference type="PANTHER" id="PTHR48103:SF2">
    <property type="entry name" value="MIDASIN"/>
    <property type="match status" value="1"/>
</dbReference>
<keyword evidence="2" id="KW-0067">ATP-binding</keyword>
<keyword evidence="3" id="KW-0472">Membrane</keyword>
<dbReference type="GO" id="GO:0005634">
    <property type="term" value="C:nucleus"/>
    <property type="evidence" value="ECO:0007669"/>
    <property type="project" value="TreeGrafter"/>
</dbReference>
<reference evidence="4" key="1">
    <citation type="submission" date="2021-02" db="EMBL/GenBank/DDBJ databases">
        <authorList>
            <person name="Nowell W R."/>
        </authorList>
    </citation>
    <scope>NUCLEOTIDE SEQUENCE</scope>
</reference>
<evidence type="ECO:0000256" key="3">
    <source>
        <dbReference type="SAM" id="Phobius"/>
    </source>
</evidence>
<dbReference type="GO" id="GO:0000055">
    <property type="term" value="P:ribosomal large subunit export from nucleus"/>
    <property type="evidence" value="ECO:0007669"/>
    <property type="project" value="TreeGrafter"/>
</dbReference>